<dbReference type="InterPro" id="IPR025315">
    <property type="entry name" value="DUF4220"/>
</dbReference>
<keyword evidence="1" id="KW-0472">Membrane</keyword>
<reference evidence="3 4" key="1">
    <citation type="journal article" date="2020" name="Nat. Food">
        <title>A phased Vanilla planifolia genome enables genetic improvement of flavour and production.</title>
        <authorList>
            <person name="Hasing T."/>
            <person name="Tang H."/>
            <person name="Brym M."/>
            <person name="Khazi F."/>
            <person name="Huang T."/>
            <person name="Chambers A.H."/>
        </authorList>
    </citation>
    <scope>NUCLEOTIDE SEQUENCE [LARGE SCALE GENOMIC DNA]</scope>
    <source>
        <tissue evidence="3">Leaf</tissue>
    </source>
</reference>
<gene>
    <name evidence="3" type="ORF">HPP92_026928</name>
</gene>
<dbReference type="Proteomes" id="UP000639772">
    <property type="component" value="Unassembled WGS sequence"/>
</dbReference>
<feature type="transmembrane region" description="Helical" evidence="1">
    <location>
        <begin position="38"/>
        <end position="58"/>
    </location>
</feature>
<keyword evidence="1" id="KW-1133">Transmembrane helix</keyword>
<accession>A0A835PDN0</accession>
<comment type="caution">
    <text evidence="3">The sequence shown here is derived from an EMBL/GenBank/DDBJ whole genome shotgun (WGS) entry which is preliminary data.</text>
</comment>
<protein>
    <recommendedName>
        <fullName evidence="2">DUF4220 domain-containing protein</fullName>
    </recommendedName>
</protein>
<dbReference type="AlphaFoldDB" id="A0A835PDN0"/>
<evidence type="ECO:0000313" key="3">
    <source>
        <dbReference type="EMBL" id="KAG0450104.1"/>
    </source>
</evidence>
<dbReference type="EMBL" id="JADCNM010000139">
    <property type="protein sequence ID" value="KAG0450104.1"/>
    <property type="molecule type" value="Genomic_DNA"/>
</dbReference>
<sequence length="217" mass="25195">MVKEMTVKEVLGVTSMELSYSYDEMYTKAVVNCSRVGIILRVICSSYILLAFLLFVLSPKHGSDTTDVTITYVLLGASICLDTEASLMFLLFDWSVIFLLELKKLRKWGLLLAHLILRIRRRLWRERRWRPSEMPQLNLITSWFRNGAVQPKEHGSQDNPKNRRINKWSRRIESKLRRPIRAFQEAMKSVKATQHLLELVTAHAQKILTNIVGPAQQ</sequence>
<evidence type="ECO:0000259" key="2">
    <source>
        <dbReference type="Pfam" id="PF13968"/>
    </source>
</evidence>
<name>A0A835PDN0_VANPL</name>
<feature type="transmembrane region" description="Helical" evidence="1">
    <location>
        <begin position="70"/>
        <end position="100"/>
    </location>
</feature>
<dbReference type="PANTHER" id="PTHR31325">
    <property type="entry name" value="OS01G0798800 PROTEIN-RELATED"/>
    <property type="match status" value="1"/>
</dbReference>
<keyword evidence="1" id="KW-0812">Transmembrane</keyword>
<organism evidence="3 4">
    <name type="scientific">Vanilla planifolia</name>
    <name type="common">Vanilla</name>
    <dbReference type="NCBI Taxonomy" id="51239"/>
    <lineage>
        <taxon>Eukaryota</taxon>
        <taxon>Viridiplantae</taxon>
        <taxon>Streptophyta</taxon>
        <taxon>Embryophyta</taxon>
        <taxon>Tracheophyta</taxon>
        <taxon>Spermatophyta</taxon>
        <taxon>Magnoliopsida</taxon>
        <taxon>Liliopsida</taxon>
        <taxon>Asparagales</taxon>
        <taxon>Orchidaceae</taxon>
        <taxon>Vanilloideae</taxon>
        <taxon>Vanilleae</taxon>
        <taxon>Vanilla</taxon>
    </lineage>
</organism>
<evidence type="ECO:0000256" key="1">
    <source>
        <dbReference type="SAM" id="Phobius"/>
    </source>
</evidence>
<proteinExistence type="predicted"/>
<dbReference type="OrthoDB" id="1689146at2759"/>
<evidence type="ECO:0000313" key="4">
    <source>
        <dbReference type="Proteomes" id="UP000639772"/>
    </source>
</evidence>
<dbReference type="Pfam" id="PF13968">
    <property type="entry name" value="DUF4220"/>
    <property type="match status" value="1"/>
</dbReference>
<feature type="domain" description="DUF4220" evidence="2">
    <location>
        <begin position="5"/>
        <end position="141"/>
    </location>
</feature>